<evidence type="ECO:0000313" key="2">
    <source>
        <dbReference type="Proteomes" id="UP001165287"/>
    </source>
</evidence>
<dbReference type="NCBIfam" id="NF046065">
    <property type="entry name" value="MtxRegRemB"/>
    <property type="match status" value="1"/>
</dbReference>
<protein>
    <submittedName>
        <fullName evidence="1">DUF370 domain-containing protein</fullName>
    </submittedName>
</protein>
<gene>
    <name evidence="1" type="ORF">K9V48_18980</name>
</gene>
<proteinExistence type="predicted"/>
<dbReference type="Pfam" id="PF04025">
    <property type="entry name" value="RemA-like"/>
    <property type="match status" value="1"/>
</dbReference>
<organism evidence="1 2">
    <name type="scientific">Metabacillus rhizolycopersici</name>
    <dbReference type="NCBI Taxonomy" id="2875709"/>
    <lineage>
        <taxon>Bacteria</taxon>
        <taxon>Bacillati</taxon>
        <taxon>Bacillota</taxon>
        <taxon>Bacilli</taxon>
        <taxon>Bacillales</taxon>
        <taxon>Bacillaceae</taxon>
        <taxon>Metabacillus</taxon>
    </lineage>
</organism>
<sequence>MYIHLGDNFVVPSKEVVMILDRQSSLDSSIVAEFLKKQEGKIVQLTNGEAKSVIVTMNKIYFSPLSSSTLKKRAQFAFDIHV</sequence>
<dbReference type="InterPro" id="IPR007169">
    <property type="entry name" value="RemA-like"/>
</dbReference>
<name>A0ABS7UVF8_9BACI</name>
<dbReference type="EMBL" id="JAIQUM010000051">
    <property type="protein sequence ID" value="MBZ5752278.1"/>
    <property type="molecule type" value="Genomic_DNA"/>
</dbReference>
<accession>A0ABS7UVF8</accession>
<comment type="caution">
    <text evidence="1">The sequence shown here is derived from an EMBL/GenBank/DDBJ whole genome shotgun (WGS) entry which is preliminary data.</text>
</comment>
<dbReference type="Proteomes" id="UP001165287">
    <property type="component" value="Unassembled WGS sequence"/>
</dbReference>
<evidence type="ECO:0000313" key="1">
    <source>
        <dbReference type="EMBL" id="MBZ5752278.1"/>
    </source>
</evidence>
<dbReference type="RefSeq" id="WP_224140740.1">
    <property type="nucleotide sequence ID" value="NZ_JAIQUM010000051.1"/>
</dbReference>
<reference evidence="1" key="1">
    <citation type="submission" date="2024-05" db="EMBL/GenBank/DDBJ databases">
        <title>Metabacillus sp. nov., isolated from the rhizosphere soil of tomato plants.</title>
        <authorList>
            <person name="Ma R."/>
        </authorList>
    </citation>
    <scope>NUCLEOTIDE SEQUENCE</scope>
    <source>
        <strain evidence="1">DBTR6</strain>
    </source>
</reference>
<keyword evidence="2" id="KW-1185">Reference proteome</keyword>